<sequence length="738" mass="85941">MKFPFVRRQVHIAVLTAFPASNNEKLIMKLWSGDTGFREMTTKSSVRPILIINGSVLLRISTSTHRSSHSTHVVTQRWGFFPTHDANKMDFDSYWFSLALNFDEYISQFSIKLWSGDTGLRETTTKSSVRPITVQSCLEFRRVYIAVLVVRILWKIKLWSRDTGLRETTTTSSVRPITVQSCLEFRRVYIAVLVLLVQSCFEFRRDALQFSHGDTRLREGKTKEGLRLTLTVTSSVVFWTSTRELRKISCIPFLQINLRSGDTRLRGRKTKTVLRPTLTVTSSVVFWTSMRELRKISYIPFLQVLTNSEQNIHLNFSFLQYSINLRSGDTRLREGKTKEGLRPTLTVTSSVVFWTSTRELRKISCIPFLQINLRSGDTRLRGRKTKTVLRPTLTVTSSVVFWTSTRELRKISYIPFLQINLRSGDIRLRGRKTKTVLRPTLTVTSSVVLWTSTRELRKFPGEHSCKYYKIINLRSGDTRLRERETKAGLRPPLTVTSSVVFWTSTRELRKISWRSFQQINLRSGDTRLRERETKAGLRPPLTVTSSVVFWTSTRELRKISWRSFQQINLRSGDTRLRERKTKTGLRPPLTVTSSVVLWTSTRELRKISILYSLFAFRLICEVGMLAYERGKQRRSFDRLLQLLVQLCFGLRRENLEKFRIYHSLFCTINLRSGDARLRERKTKTVLRPTLTVTIFYFALPEDFENLSPQVDLEIFAFPLDFENLSSRMDLEIFALPED</sequence>
<keyword evidence="2" id="KW-1185">Reference proteome</keyword>
<reference evidence="1 2" key="1">
    <citation type="journal article" date="2024" name="Ann. Entomol. Soc. Am.">
        <title>Genomic analyses of the southern and eastern yellowjacket wasps (Hymenoptera: Vespidae) reveal evolutionary signatures of social life.</title>
        <authorList>
            <person name="Catto M.A."/>
            <person name="Caine P.B."/>
            <person name="Orr S.E."/>
            <person name="Hunt B.G."/>
            <person name="Goodisman M.A.D."/>
        </authorList>
    </citation>
    <scope>NUCLEOTIDE SEQUENCE [LARGE SCALE GENOMIC DNA]</scope>
    <source>
        <strain evidence="1">232</strain>
        <tissue evidence="1">Head and thorax</tissue>
    </source>
</reference>
<accession>A0ABD2BK64</accession>
<proteinExistence type="predicted"/>
<dbReference type="EMBL" id="JAYRBN010000075">
    <property type="protein sequence ID" value="KAL2733000.1"/>
    <property type="molecule type" value="Genomic_DNA"/>
</dbReference>
<name>A0ABD2BK64_VESMC</name>
<evidence type="ECO:0000313" key="1">
    <source>
        <dbReference type="EMBL" id="KAL2733000.1"/>
    </source>
</evidence>
<organism evidence="1 2">
    <name type="scientific">Vespula maculifrons</name>
    <name type="common">Eastern yellow jacket</name>
    <name type="synonym">Wasp</name>
    <dbReference type="NCBI Taxonomy" id="7453"/>
    <lineage>
        <taxon>Eukaryota</taxon>
        <taxon>Metazoa</taxon>
        <taxon>Ecdysozoa</taxon>
        <taxon>Arthropoda</taxon>
        <taxon>Hexapoda</taxon>
        <taxon>Insecta</taxon>
        <taxon>Pterygota</taxon>
        <taxon>Neoptera</taxon>
        <taxon>Endopterygota</taxon>
        <taxon>Hymenoptera</taxon>
        <taxon>Apocrita</taxon>
        <taxon>Aculeata</taxon>
        <taxon>Vespoidea</taxon>
        <taxon>Vespidae</taxon>
        <taxon>Vespinae</taxon>
        <taxon>Vespula</taxon>
    </lineage>
</organism>
<dbReference type="AlphaFoldDB" id="A0ABD2BK64"/>
<protein>
    <submittedName>
        <fullName evidence="1">Uncharacterized protein</fullName>
    </submittedName>
</protein>
<evidence type="ECO:0000313" key="2">
    <source>
        <dbReference type="Proteomes" id="UP001607303"/>
    </source>
</evidence>
<dbReference type="Proteomes" id="UP001607303">
    <property type="component" value="Unassembled WGS sequence"/>
</dbReference>
<gene>
    <name evidence="1" type="ORF">V1477_015241</name>
</gene>
<comment type="caution">
    <text evidence="1">The sequence shown here is derived from an EMBL/GenBank/DDBJ whole genome shotgun (WGS) entry which is preliminary data.</text>
</comment>